<dbReference type="Pfam" id="PF00893">
    <property type="entry name" value="Multi_Drug_Res"/>
    <property type="match status" value="1"/>
</dbReference>
<gene>
    <name evidence="9" type="ordered locus">MPTP_1292</name>
</gene>
<feature type="transmembrane region" description="Helical" evidence="8">
    <location>
        <begin position="26"/>
        <end position="46"/>
    </location>
</feature>
<comment type="similarity">
    <text evidence="7">Belongs to the drug/metabolite transporter (DMT) superfamily. Small multidrug resistance (SMR) (TC 2.A.7.1) family.</text>
</comment>
<protein>
    <submittedName>
        <fullName evidence="9">Membrane transporter of cations and cationic drugs</fullName>
    </submittedName>
</protein>
<dbReference type="AlphaFoldDB" id="F3YB59"/>
<dbReference type="GO" id="GO:0005886">
    <property type="term" value="C:plasma membrane"/>
    <property type="evidence" value="ECO:0007669"/>
    <property type="project" value="UniProtKB-SubCell"/>
</dbReference>
<name>F3YB59_MELPT</name>
<evidence type="ECO:0000256" key="8">
    <source>
        <dbReference type="SAM" id="Phobius"/>
    </source>
</evidence>
<keyword evidence="10" id="KW-1185">Reference proteome</keyword>
<dbReference type="RefSeq" id="WP_013774173.1">
    <property type="nucleotide sequence ID" value="NC_015516.1"/>
</dbReference>
<feature type="transmembrane region" description="Helical" evidence="8">
    <location>
        <begin position="84"/>
        <end position="104"/>
    </location>
</feature>
<dbReference type="PANTHER" id="PTHR30561">
    <property type="entry name" value="SMR FAMILY PROTON-DEPENDENT DRUG EFFLUX TRANSPORTER SUGE"/>
    <property type="match status" value="1"/>
</dbReference>
<reference evidence="9 10" key="1">
    <citation type="journal article" date="2011" name="J. Bacteriol.">
        <title>Complete genome sequence of Melissococcus plutonius ATCC 35311.</title>
        <authorList>
            <person name="Okumura K."/>
            <person name="Arai R."/>
            <person name="Okura M."/>
            <person name="Kirikae T."/>
            <person name="Takamatsu D."/>
            <person name="Osaki M."/>
            <person name="Miyoshi-Akiyama T."/>
        </authorList>
    </citation>
    <scope>NUCLEOTIDE SEQUENCE [LARGE SCALE GENOMIC DNA]</scope>
    <source>
        <strain evidence="10">ATCC 35311 / CIP 104052 / LMG 20360 / NCIMB 702443</strain>
    </source>
</reference>
<keyword evidence="5 8" id="KW-1133">Transmembrane helix</keyword>
<reference key="2">
    <citation type="submission" date="2011-04" db="EMBL/GenBank/DDBJ databases">
        <title>Whole genome sequence of Melissococcus plutonius ATCC 35311.</title>
        <authorList>
            <person name="Okumura K."/>
            <person name="Arai R."/>
            <person name="Osaki M."/>
            <person name="Okura M."/>
            <person name="Kirikae T."/>
            <person name="Takamatsu D."/>
            <person name="Akiyama T."/>
        </authorList>
    </citation>
    <scope>NUCLEOTIDE SEQUENCE</scope>
    <source>
        <strain>ATCC 35311</strain>
    </source>
</reference>
<dbReference type="GO" id="GO:0022857">
    <property type="term" value="F:transmembrane transporter activity"/>
    <property type="evidence" value="ECO:0007669"/>
    <property type="project" value="InterPro"/>
</dbReference>
<comment type="subcellular location">
    <subcellularLocation>
        <location evidence="1 7">Cell membrane</location>
        <topology evidence="1 7">Multi-pass membrane protein</topology>
    </subcellularLocation>
</comment>
<evidence type="ECO:0000256" key="5">
    <source>
        <dbReference type="ARBA" id="ARBA00022989"/>
    </source>
</evidence>
<proteinExistence type="inferred from homology"/>
<keyword evidence="3" id="KW-1003">Cell membrane</keyword>
<dbReference type="Gene3D" id="1.10.3730.20">
    <property type="match status" value="1"/>
</dbReference>
<evidence type="ECO:0000256" key="3">
    <source>
        <dbReference type="ARBA" id="ARBA00022475"/>
    </source>
</evidence>
<evidence type="ECO:0000256" key="1">
    <source>
        <dbReference type="ARBA" id="ARBA00004651"/>
    </source>
</evidence>
<evidence type="ECO:0000256" key="2">
    <source>
        <dbReference type="ARBA" id="ARBA00022448"/>
    </source>
</evidence>
<dbReference type="SUPFAM" id="SSF103481">
    <property type="entry name" value="Multidrug resistance efflux transporter EmrE"/>
    <property type="match status" value="1"/>
</dbReference>
<evidence type="ECO:0000313" key="10">
    <source>
        <dbReference type="Proteomes" id="UP000008456"/>
    </source>
</evidence>
<dbReference type="OrthoDB" id="21828at2"/>
<feature type="transmembrane region" description="Helical" evidence="8">
    <location>
        <begin position="58"/>
        <end position="78"/>
    </location>
</feature>
<keyword evidence="2" id="KW-0813">Transport</keyword>
<dbReference type="EMBL" id="AP012200">
    <property type="protein sequence ID" value="BAK21737.1"/>
    <property type="molecule type" value="Genomic_DNA"/>
</dbReference>
<evidence type="ECO:0000256" key="7">
    <source>
        <dbReference type="RuleBase" id="RU003942"/>
    </source>
</evidence>
<dbReference type="InterPro" id="IPR000390">
    <property type="entry name" value="Small_drug/metabolite_transptr"/>
</dbReference>
<evidence type="ECO:0000313" key="9">
    <source>
        <dbReference type="EMBL" id="BAK21737.1"/>
    </source>
</evidence>
<dbReference type="PANTHER" id="PTHR30561:SF1">
    <property type="entry name" value="MULTIDRUG TRANSPORTER EMRE"/>
    <property type="match status" value="1"/>
</dbReference>
<dbReference type="InterPro" id="IPR037185">
    <property type="entry name" value="EmrE-like"/>
</dbReference>
<accession>F3YB59</accession>
<organism evidence="9 10">
    <name type="scientific">Melissococcus plutonius (strain ATCC 35311 / DSM 29964 / CIP 104052 / LMG 20360 / NCIMB 702443)</name>
    <dbReference type="NCBI Taxonomy" id="940190"/>
    <lineage>
        <taxon>Bacteria</taxon>
        <taxon>Bacillati</taxon>
        <taxon>Bacillota</taxon>
        <taxon>Bacilli</taxon>
        <taxon>Lactobacillales</taxon>
        <taxon>Enterococcaceae</taxon>
        <taxon>Melissococcus</taxon>
    </lineage>
</organism>
<keyword evidence="6 8" id="KW-0472">Membrane</keyword>
<keyword evidence="4 7" id="KW-0812">Transmembrane</keyword>
<sequence length="107" mass="11763">MGYLYLFIAVICEILGTNLLKTTDGFTKPLQVAECLISYLFCFYTLSKAITFIPLSVAYASWGAIGIILITLISVLYWKESINIPTLIGLAFIVIGTLLVNLYGSVD</sequence>
<dbReference type="HOGENOM" id="CLU_133067_0_2_9"/>
<dbReference type="InterPro" id="IPR045324">
    <property type="entry name" value="Small_multidrug_res"/>
</dbReference>
<dbReference type="KEGG" id="mps:MPTP_1292"/>
<evidence type="ECO:0000256" key="4">
    <source>
        <dbReference type="ARBA" id="ARBA00022692"/>
    </source>
</evidence>
<dbReference type="Proteomes" id="UP000008456">
    <property type="component" value="Chromosome"/>
</dbReference>
<evidence type="ECO:0000256" key="6">
    <source>
        <dbReference type="ARBA" id="ARBA00023136"/>
    </source>
</evidence>